<dbReference type="Proteomes" id="UP001642484">
    <property type="component" value="Unassembled WGS sequence"/>
</dbReference>
<reference evidence="1 2" key="1">
    <citation type="submission" date="2024-02" db="EMBL/GenBank/DDBJ databases">
        <authorList>
            <person name="Chen Y."/>
            <person name="Shah S."/>
            <person name="Dougan E. K."/>
            <person name="Thang M."/>
            <person name="Chan C."/>
        </authorList>
    </citation>
    <scope>NUCLEOTIDE SEQUENCE [LARGE SCALE GENOMIC DNA]</scope>
</reference>
<sequence>MCRKRNLCGMRVMSWLVGYLEMPLPGNILLEGMQKMYDLVGFDCWSAHCVKTDDKRSFAHVSQKTAFGVTDVYFLAGYYGLMEVLVDEIKRLTTNGCLADAGDFFAETERQMGAIFHRAGADMQMGDLNLLRAQTKKGKKIKCEVILKAVGVMPDPAIDKMLGLKELVGLWVNGDPLRSVCCNGMFVEAQNFGSFASGPPFAQLARVTRWFVDYPTDFETIRGTLPKLTGSPEKPAYVPTATHMLPTFSCFNLIPMLAAEMAVYGALKHTKQMARHPPKQYIAECRAEWEAYIRQWKKDGMIDDSKPEPPQTWR</sequence>
<organism evidence="1 2">
    <name type="scientific">Durusdinium trenchii</name>
    <dbReference type="NCBI Taxonomy" id="1381693"/>
    <lineage>
        <taxon>Eukaryota</taxon>
        <taxon>Sar</taxon>
        <taxon>Alveolata</taxon>
        <taxon>Dinophyceae</taxon>
        <taxon>Suessiales</taxon>
        <taxon>Symbiodiniaceae</taxon>
        <taxon>Durusdinium</taxon>
    </lineage>
</organism>
<comment type="caution">
    <text evidence="1">The sequence shown here is derived from an EMBL/GenBank/DDBJ whole genome shotgun (WGS) entry which is preliminary data.</text>
</comment>
<dbReference type="EMBL" id="CAXAMN010008180">
    <property type="protein sequence ID" value="CAK9024252.1"/>
    <property type="molecule type" value="Genomic_DNA"/>
</dbReference>
<protein>
    <submittedName>
        <fullName evidence="1">Uncharacterized protein</fullName>
    </submittedName>
</protein>
<evidence type="ECO:0000313" key="1">
    <source>
        <dbReference type="EMBL" id="CAK9024252.1"/>
    </source>
</evidence>
<gene>
    <name evidence="1" type="ORF">CCMP2556_LOCUS15554</name>
</gene>
<name>A0ABP0KBR4_9DINO</name>
<proteinExistence type="predicted"/>
<accession>A0ABP0KBR4</accession>
<evidence type="ECO:0000313" key="2">
    <source>
        <dbReference type="Proteomes" id="UP001642484"/>
    </source>
</evidence>
<keyword evidence="2" id="KW-1185">Reference proteome</keyword>